<dbReference type="Gene3D" id="3.40.640.10">
    <property type="entry name" value="Type I PLP-dependent aspartate aminotransferase-like (Major domain)"/>
    <property type="match status" value="1"/>
</dbReference>
<gene>
    <name evidence="2" type="ORF">NX774_05870</name>
</gene>
<dbReference type="NCBIfam" id="TIGR04181">
    <property type="entry name" value="NHT_00031"/>
    <property type="match status" value="1"/>
</dbReference>
<accession>A0ABT2D817</accession>
<dbReference type="PANTHER" id="PTHR30244">
    <property type="entry name" value="TRANSAMINASE"/>
    <property type="match status" value="1"/>
</dbReference>
<dbReference type="GO" id="GO:0008483">
    <property type="term" value="F:transaminase activity"/>
    <property type="evidence" value="ECO:0007669"/>
    <property type="project" value="UniProtKB-KW"/>
</dbReference>
<evidence type="ECO:0000256" key="1">
    <source>
        <dbReference type="RuleBase" id="RU004508"/>
    </source>
</evidence>
<evidence type="ECO:0000313" key="2">
    <source>
        <dbReference type="EMBL" id="MCS0807451.1"/>
    </source>
</evidence>
<dbReference type="CDD" id="cd00616">
    <property type="entry name" value="AHBA_syn"/>
    <property type="match status" value="1"/>
</dbReference>
<dbReference type="InterPro" id="IPR015424">
    <property type="entry name" value="PyrdxlP-dep_Trfase"/>
</dbReference>
<dbReference type="InterPro" id="IPR000653">
    <property type="entry name" value="DegT/StrS_aminotransferase"/>
</dbReference>
<dbReference type="PIRSF" id="PIRSF000390">
    <property type="entry name" value="PLP_StrS"/>
    <property type="match status" value="1"/>
</dbReference>
<keyword evidence="2" id="KW-0032">Aminotransferase</keyword>
<protein>
    <submittedName>
        <fullName evidence="2">LegC family aminotransferase</fullName>
    </submittedName>
</protein>
<keyword evidence="1" id="KW-0663">Pyridoxal phosphate</keyword>
<evidence type="ECO:0000313" key="3">
    <source>
        <dbReference type="Proteomes" id="UP001206126"/>
    </source>
</evidence>
<dbReference type="PANTHER" id="PTHR30244:SF30">
    <property type="entry name" value="BLR5990 PROTEIN"/>
    <property type="match status" value="1"/>
</dbReference>
<keyword evidence="2" id="KW-0808">Transferase</keyword>
<keyword evidence="3" id="KW-1185">Reference proteome</keyword>
<dbReference type="Proteomes" id="UP001206126">
    <property type="component" value="Unassembled WGS sequence"/>
</dbReference>
<dbReference type="InterPro" id="IPR026385">
    <property type="entry name" value="LegC-like"/>
</dbReference>
<sequence length="382" mass="42222">MFDALIQFVRDEYQSDEFIPLHAPVFRGREREYVLETIDSTFVSSVGAFVDRFENQVAQYTGSARAVATVNGTAALHVALRLVGVQPGDLVISQPLTFVATCNAISYLGAEPVFIDVDRATLGLSPRALDNWLEEHAFVDDDGLCRSRADNKIVRACVPMHTFGHPVEIERLVEVCRRWGVALVEDAAESLGSLYRQRHTGTFGAVGTLSFNGNKIITTGGGGMILADGALGARAKHLTTTAKQPHPYEYVHDEVGYNYRLPNLNAALGCAQMEQLEQFVQDKRALASRYEAMLKGGSLQFVREPEGARSNYWLNAVICQDRAERDALLKATNDRGVMTRPIWRLMNQLPAFAHCRHGDLSIAQWLDDRVVNLPSSPTGMQA</sequence>
<dbReference type="Gene3D" id="3.90.1150.10">
    <property type="entry name" value="Aspartate Aminotransferase, domain 1"/>
    <property type="match status" value="1"/>
</dbReference>
<dbReference type="InterPro" id="IPR015422">
    <property type="entry name" value="PyrdxlP-dep_Trfase_small"/>
</dbReference>
<comment type="similarity">
    <text evidence="1">Belongs to the DegT/DnrJ/EryC1 family.</text>
</comment>
<dbReference type="SUPFAM" id="SSF53383">
    <property type="entry name" value="PLP-dependent transferases"/>
    <property type="match status" value="1"/>
</dbReference>
<dbReference type="InterPro" id="IPR015421">
    <property type="entry name" value="PyrdxlP-dep_Trfase_major"/>
</dbReference>
<organism evidence="2 3">
    <name type="scientific">Massilia agilis</name>
    <dbReference type="NCBI Taxonomy" id="1811226"/>
    <lineage>
        <taxon>Bacteria</taxon>
        <taxon>Pseudomonadati</taxon>
        <taxon>Pseudomonadota</taxon>
        <taxon>Betaproteobacteria</taxon>
        <taxon>Burkholderiales</taxon>
        <taxon>Oxalobacteraceae</taxon>
        <taxon>Telluria group</taxon>
        <taxon>Massilia</taxon>
    </lineage>
</organism>
<dbReference type="Pfam" id="PF01041">
    <property type="entry name" value="DegT_DnrJ_EryC1"/>
    <property type="match status" value="1"/>
</dbReference>
<dbReference type="RefSeq" id="WP_258821217.1">
    <property type="nucleotide sequence ID" value="NZ_JANUHB010000001.1"/>
</dbReference>
<comment type="caution">
    <text evidence="2">The sequence shown here is derived from an EMBL/GenBank/DDBJ whole genome shotgun (WGS) entry which is preliminary data.</text>
</comment>
<name>A0ABT2D817_9BURK</name>
<reference evidence="2 3" key="1">
    <citation type="submission" date="2022-08" db="EMBL/GenBank/DDBJ databases">
        <title>Reclassification of Massilia species as members of the genera Telluria, Duganella, Pseudoduganella, Mokoshia gen. nov. and Zemynaea gen. nov. using orthogonal and non-orthogonal genome-based approaches.</title>
        <authorList>
            <person name="Bowman J.P."/>
        </authorList>
    </citation>
    <scope>NUCLEOTIDE SEQUENCE [LARGE SCALE GENOMIC DNA]</scope>
    <source>
        <strain evidence="2 3">JCM 31605</strain>
    </source>
</reference>
<dbReference type="EMBL" id="JANUHB010000001">
    <property type="protein sequence ID" value="MCS0807451.1"/>
    <property type="molecule type" value="Genomic_DNA"/>
</dbReference>
<proteinExistence type="inferred from homology"/>